<evidence type="ECO:0000256" key="1">
    <source>
        <dbReference type="ARBA" id="ARBA00000085"/>
    </source>
</evidence>
<dbReference type="InterPro" id="IPR003594">
    <property type="entry name" value="HATPase_dom"/>
</dbReference>
<sequence>MKAILPGSIPAMRIFASVSATRRGLQARPLLADGLLAAALAALTLLLRLGEGLPVGTADGARVTALLLMQAVPLVWRRSHPWPVMAAVAAAYVAYELADPMVDFKDGVCILFAGYAVARHARSPGNTAVVGVVAAAVLTPEFAGPWLSLPVPREPVAGPAAVMLVVALSVGVWRLGVSQRHIHADAARLRELAERLRAEREISTRRAVVAERARIARDLHDLVAHHVSAIAMQARATADVMSDDPGHPLVHRGVTGIGTAADAALIEMRRLLGLLVDDRDPSGLRPEPSLRHLDRLAAAATAAGCRTEIDADPVDGLPPAVQVSAYRVVQEALTNVLKHAGPTDVRIVVRRNETRLTVTVGNGPPAPAHAPLAGSGLGLIGMRERVALFGGTLRAGPCEDGGWRTEADFRLAGTVPAPSPAEPSSEGAA</sequence>
<dbReference type="Proteomes" id="UP000540685">
    <property type="component" value="Unassembled WGS sequence"/>
</dbReference>
<keyword evidence="13" id="KW-1185">Reference proteome</keyword>
<keyword evidence="6 12" id="KW-0418">Kinase</keyword>
<evidence type="ECO:0000313" key="12">
    <source>
        <dbReference type="EMBL" id="MBB5820237.1"/>
    </source>
</evidence>
<evidence type="ECO:0000256" key="6">
    <source>
        <dbReference type="ARBA" id="ARBA00022777"/>
    </source>
</evidence>
<protein>
    <recommendedName>
        <fullName evidence="2">histidine kinase</fullName>
        <ecNumber evidence="2">2.7.13.3</ecNumber>
    </recommendedName>
</protein>
<evidence type="ECO:0000256" key="3">
    <source>
        <dbReference type="ARBA" id="ARBA00022553"/>
    </source>
</evidence>
<keyword evidence="7" id="KW-0067">ATP-binding</keyword>
<dbReference type="InterPro" id="IPR055558">
    <property type="entry name" value="DUF7134"/>
</dbReference>
<evidence type="ECO:0000256" key="7">
    <source>
        <dbReference type="ARBA" id="ARBA00022840"/>
    </source>
</evidence>
<evidence type="ECO:0000259" key="9">
    <source>
        <dbReference type="Pfam" id="PF02518"/>
    </source>
</evidence>
<dbReference type="PANTHER" id="PTHR24421:SF10">
    <property type="entry name" value="NITRATE_NITRITE SENSOR PROTEIN NARQ"/>
    <property type="match status" value="1"/>
</dbReference>
<dbReference type="GO" id="GO:0000155">
    <property type="term" value="F:phosphorelay sensor kinase activity"/>
    <property type="evidence" value="ECO:0007669"/>
    <property type="project" value="InterPro"/>
</dbReference>
<dbReference type="SUPFAM" id="SSF55874">
    <property type="entry name" value="ATPase domain of HSP90 chaperone/DNA topoisomerase II/histidine kinase"/>
    <property type="match status" value="1"/>
</dbReference>
<dbReference type="Gene3D" id="1.20.5.1930">
    <property type="match status" value="1"/>
</dbReference>
<name>A0A7W9IGF7_9ACTN</name>
<dbReference type="GO" id="GO:0005524">
    <property type="term" value="F:ATP binding"/>
    <property type="evidence" value="ECO:0007669"/>
    <property type="project" value="UniProtKB-KW"/>
</dbReference>
<dbReference type="Pfam" id="PF07730">
    <property type="entry name" value="HisKA_3"/>
    <property type="match status" value="1"/>
</dbReference>
<evidence type="ECO:0000259" key="11">
    <source>
        <dbReference type="Pfam" id="PF23539"/>
    </source>
</evidence>
<feature type="domain" description="Histidine kinase/HSP90-like ATPase" evidence="9">
    <location>
        <begin position="322"/>
        <end position="407"/>
    </location>
</feature>
<dbReference type="Pfam" id="PF02518">
    <property type="entry name" value="HATPase_c"/>
    <property type="match status" value="1"/>
</dbReference>
<evidence type="ECO:0000313" key="13">
    <source>
        <dbReference type="Proteomes" id="UP000540685"/>
    </source>
</evidence>
<dbReference type="CDD" id="cd16917">
    <property type="entry name" value="HATPase_UhpB-NarQ-NarX-like"/>
    <property type="match status" value="1"/>
</dbReference>
<evidence type="ECO:0000256" key="4">
    <source>
        <dbReference type="ARBA" id="ARBA00022679"/>
    </source>
</evidence>
<keyword evidence="4" id="KW-0808">Transferase</keyword>
<keyword evidence="3" id="KW-0597">Phosphoprotein</keyword>
<comment type="catalytic activity">
    <reaction evidence="1">
        <text>ATP + protein L-histidine = ADP + protein N-phospho-L-histidine.</text>
        <dbReference type="EC" id="2.7.13.3"/>
    </reaction>
</comment>
<feature type="domain" description="Signal transduction histidine kinase subgroup 3 dimerisation and phosphoacceptor" evidence="10">
    <location>
        <begin position="211"/>
        <end position="275"/>
    </location>
</feature>
<accession>A0A7W9IGF7</accession>
<organism evidence="12 13">
    <name type="scientific">Streptosporangium becharense</name>
    <dbReference type="NCBI Taxonomy" id="1816182"/>
    <lineage>
        <taxon>Bacteria</taxon>
        <taxon>Bacillati</taxon>
        <taxon>Actinomycetota</taxon>
        <taxon>Actinomycetes</taxon>
        <taxon>Streptosporangiales</taxon>
        <taxon>Streptosporangiaceae</taxon>
        <taxon>Streptosporangium</taxon>
    </lineage>
</organism>
<keyword evidence="8" id="KW-0902">Two-component regulatory system</keyword>
<gene>
    <name evidence="12" type="ORF">F4562_003299</name>
</gene>
<evidence type="ECO:0000256" key="8">
    <source>
        <dbReference type="ARBA" id="ARBA00023012"/>
    </source>
</evidence>
<dbReference type="RefSeq" id="WP_184547669.1">
    <property type="nucleotide sequence ID" value="NZ_JACHMP010000001.1"/>
</dbReference>
<dbReference type="AlphaFoldDB" id="A0A7W9IGF7"/>
<comment type="caution">
    <text evidence="12">The sequence shown here is derived from an EMBL/GenBank/DDBJ whole genome shotgun (WGS) entry which is preliminary data.</text>
</comment>
<keyword evidence="5" id="KW-0547">Nucleotide-binding</keyword>
<evidence type="ECO:0000259" key="10">
    <source>
        <dbReference type="Pfam" id="PF07730"/>
    </source>
</evidence>
<proteinExistence type="predicted"/>
<evidence type="ECO:0000256" key="2">
    <source>
        <dbReference type="ARBA" id="ARBA00012438"/>
    </source>
</evidence>
<dbReference type="InterPro" id="IPR050482">
    <property type="entry name" value="Sensor_HK_TwoCompSys"/>
</dbReference>
<feature type="domain" description="DUF7134" evidence="11">
    <location>
        <begin position="24"/>
        <end position="180"/>
    </location>
</feature>
<dbReference type="InterPro" id="IPR011712">
    <property type="entry name" value="Sig_transdc_His_kin_sub3_dim/P"/>
</dbReference>
<dbReference type="GO" id="GO:0016020">
    <property type="term" value="C:membrane"/>
    <property type="evidence" value="ECO:0007669"/>
    <property type="project" value="InterPro"/>
</dbReference>
<dbReference type="PANTHER" id="PTHR24421">
    <property type="entry name" value="NITRATE/NITRITE SENSOR PROTEIN NARX-RELATED"/>
    <property type="match status" value="1"/>
</dbReference>
<dbReference type="InterPro" id="IPR036890">
    <property type="entry name" value="HATPase_C_sf"/>
</dbReference>
<reference evidence="12 13" key="1">
    <citation type="submission" date="2020-08" db="EMBL/GenBank/DDBJ databases">
        <title>Sequencing the genomes of 1000 actinobacteria strains.</title>
        <authorList>
            <person name="Klenk H.-P."/>
        </authorList>
    </citation>
    <scope>NUCLEOTIDE SEQUENCE [LARGE SCALE GENOMIC DNA]</scope>
    <source>
        <strain evidence="12 13">DSM 46887</strain>
    </source>
</reference>
<dbReference type="Pfam" id="PF23539">
    <property type="entry name" value="DUF7134"/>
    <property type="match status" value="1"/>
</dbReference>
<dbReference type="Gene3D" id="3.30.565.10">
    <property type="entry name" value="Histidine kinase-like ATPase, C-terminal domain"/>
    <property type="match status" value="1"/>
</dbReference>
<dbReference type="GO" id="GO:0046983">
    <property type="term" value="F:protein dimerization activity"/>
    <property type="evidence" value="ECO:0007669"/>
    <property type="project" value="InterPro"/>
</dbReference>
<evidence type="ECO:0000256" key="5">
    <source>
        <dbReference type="ARBA" id="ARBA00022741"/>
    </source>
</evidence>
<dbReference type="EC" id="2.7.13.3" evidence="2"/>
<dbReference type="EMBL" id="JACHMP010000001">
    <property type="protein sequence ID" value="MBB5820237.1"/>
    <property type="molecule type" value="Genomic_DNA"/>
</dbReference>